<dbReference type="EMBL" id="NBII01000013">
    <property type="protein sequence ID" value="TQF64827.1"/>
    <property type="molecule type" value="Genomic_DNA"/>
</dbReference>
<evidence type="ECO:0000313" key="2">
    <source>
        <dbReference type="Proteomes" id="UP000217199"/>
    </source>
</evidence>
<dbReference type="InParanoid" id="A0A541AXN5"/>
<evidence type="ECO:0000313" key="1">
    <source>
        <dbReference type="EMBL" id="TQF64827.1"/>
    </source>
</evidence>
<comment type="caution">
    <text evidence="1">The sequence shown here is derived from an EMBL/GenBank/DDBJ whole genome shotgun (WGS) entry which is preliminary data.</text>
</comment>
<dbReference type="Proteomes" id="UP000217199">
    <property type="component" value="Mitochondrion MT"/>
</dbReference>
<organism evidence="1 2">
    <name type="scientific">Pyrrhoderma noxium</name>
    <dbReference type="NCBI Taxonomy" id="2282107"/>
    <lineage>
        <taxon>Eukaryota</taxon>
        <taxon>Fungi</taxon>
        <taxon>Dikarya</taxon>
        <taxon>Basidiomycota</taxon>
        <taxon>Agaricomycotina</taxon>
        <taxon>Agaricomycetes</taxon>
        <taxon>Hymenochaetales</taxon>
        <taxon>Hymenochaetaceae</taxon>
        <taxon>Pyrrhoderma</taxon>
    </lineage>
</organism>
<keyword evidence="2" id="KW-1185">Reference proteome</keyword>
<sequence>MQIRWFINLSSFKYFTTLSLGLSYKAYSDLTKVNKGGFVGYGVNVYENGKLINCAAHPFSSYTKAALALGSVNVSSVISKKIDTGKMYKNKYTFESYYPDITN</sequence>
<protein>
    <submittedName>
        <fullName evidence="1">Uncharacterized protein</fullName>
    </submittedName>
</protein>
<dbReference type="AlphaFoldDB" id="A0A541AXN5"/>
<proteinExistence type="predicted"/>
<keyword evidence="1" id="KW-0496">Mitochondrion</keyword>
<reference evidence="1 2" key="1">
    <citation type="journal article" date="2017" name="bioRxiv">
        <title>The Genomic Landscape Of Tree Rot In Phellinus noxius And Its Hymenochaetales Members.</title>
        <authorList>
            <person name="Chung C.-L."/>
            <person name="Lee J.T."/>
            <person name="Akiba M."/>
            <person name="Lee H.-H."/>
            <person name="Kuo T.-H."/>
            <person name="Liu D."/>
            <person name="Ke H.-M."/>
            <person name="Yokoi T."/>
            <person name="Roa M.B."/>
            <person name="Lu M.J."/>
            <person name="Chang Y.-Y."/>
            <person name="Ann P.-J."/>
            <person name="Tsai J.-N."/>
            <person name="Chen C.-Y."/>
            <person name="Tzean S.-S."/>
            <person name="Ota Y."/>
            <person name="Hattori T."/>
            <person name="Sahashi N."/>
            <person name="Liou R.-F."/>
            <person name="Kikuchi T."/>
            <person name="Tsai I.J."/>
        </authorList>
    </citation>
    <scope>NUCLEOTIDE SEQUENCE [LARGE SCALE GENOMIC DNA]</scope>
    <source>
        <strain evidence="1 2">FFPRI411160</strain>
    </source>
</reference>
<name>A0A541AXN5_9AGAM</name>
<gene>
    <name evidence="1" type="ORF">PNOK_m000102</name>
</gene>
<geneLocation type="mitochondrion" evidence="1"/>
<accession>A0A541AXN5</accession>
<dbReference type="EMBL" id="CM008263">
    <property type="protein sequence ID" value="TQF64827.1"/>
    <property type="molecule type" value="Genomic_DNA"/>
</dbReference>